<dbReference type="GO" id="GO:0016846">
    <property type="term" value="F:carbon-sulfur lyase activity"/>
    <property type="evidence" value="ECO:0007669"/>
    <property type="project" value="TreeGrafter"/>
</dbReference>
<dbReference type="InterPro" id="IPR015424">
    <property type="entry name" value="PyrdxlP-dep_Trfase"/>
</dbReference>
<proteinExistence type="inferred from homology"/>
<dbReference type="Pfam" id="PF01053">
    <property type="entry name" value="Cys_Met_Meta_PP"/>
    <property type="match status" value="1"/>
</dbReference>
<dbReference type="SUPFAM" id="SSF53383">
    <property type="entry name" value="PLP-dependent transferases"/>
    <property type="match status" value="1"/>
</dbReference>
<evidence type="ECO:0008006" key="5">
    <source>
        <dbReference type="Google" id="ProtNLM"/>
    </source>
</evidence>
<evidence type="ECO:0000256" key="2">
    <source>
        <dbReference type="ARBA" id="ARBA00022898"/>
    </source>
</evidence>
<dbReference type="InterPro" id="IPR000277">
    <property type="entry name" value="Cys/Met-Metab_PyrdxlP-dep_enz"/>
</dbReference>
<sequence length="161" mass="18566">MSPFNAWLTMRGASTLSLRMQQHQKNGLKVSRFLESHQKVSAVFYPGLESHPQHEIARQQMDNFSGMLGFRLASEYNGKEAAEKMIQDLRVVKYAVSLGHHRSLIWFMPTEDLMQSSFELHGEQMESYKRFAGDDGIFRLSLGLEDDEDIVEDLQRVLDEL</sequence>
<dbReference type="GO" id="GO:0005737">
    <property type="term" value="C:cytoplasm"/>
    <property type="evidence" value="ECO:0007669"/>
    <property type="project" value="TreeGrafter"/>
</dbReference>
<gene>
    <name evidence="4" type="ORF">LSP00402_LOCUS6600</name>
</gene>
<evidence type="ECO:0000256" key="3">
    <source>
        <dbReference type="RuleBase" id="RU362118"/>
    </source>
</evidence>
<keyword evidence="2 3" id="KW-0663">Pyridoxal phosphate</keyword>
<dbReference type="PANTHER" id="PTHR11808:SF80">
    <property type="entry name" value="CYSTATHIONINE GAMMA-LYASE"/>
    <property type="match status" value="1"/>
</dbReference>
<protein>
    <recommendedName>
        <fullName evidence="5">Cystathionine gamma-synthase</fullName>
    </recommendedName>
</protein>
<evidence type="ECO:0000256" key="1">
    <source>
        <dbReference type="ARBA" id="ARBA00001933"/>
    </source>
</evidence>
<name>A0A7S2TN91_9EUKA</name>
<dbReference type="InterPro" id="IPR015422">
    <property type="entry name" value="PyrdxlP-dep_Trfase_small"/>
</dbReference>
<accession>A0A7S2TN91</accession>
<reference evidence="4" key="1">
    <citation type="submission" date="2021-01" db="EMBL/GenBank/DDBJ databases">
        <authorList>
            <person name="Corre E."/>
            <person name="Pelletier E."/>
            <person name="Niang G."/>
            <person name="Scheremetjew M."/>
            <person name="Finn R."/>
            <person name="Kale V."/>
            <person name="Holt S."/>
            <person name="Cochrane G."/>
            <person name="Meng A."/>
            <person name="Brown T."/>
            <person name="Cohen L."/>
        </authorList>
    </citation>
    <scope>NUCLEOTIDE SEQUENCE</scope>
    <source>
        <strain evidence="4">CCMP622</strain>
    </source>
</reference>
<dbReference type="EMBL" id="HBHP01010675">
    <property type="protein sequence ID" value="CAD9757263.1"/>
    <property type="molecule type" value="Transcribed_RNA"/>
</dbReference>
<comment type="cofactor">
    <cofactor evidence="1 3">
        <name>pyridoxal 5'-phosphate</name>
        <dbReference type="ChEBI" id="CHEBI:597326"/>
    </cofactor>
</comment>
<comment type="similarity">
    <text evidence="3">Belongs to the trans-sulfuration enzymes family.</text>
</comment>
<dbReference type="GO" id="GO:0019346">
    <property type="term" value="P:transsulfuration"/>
    <property type="evidence" value="ECO:0007669"/>
    <property type="project" value="InterPro"/>
</dbReference>
<dbReference type="AlphaFoldDB" id="A0A7S2TN91"/>
<dbReference type="PANTHER" id="PTHR11808">
    <property type="entry name" value="TRANS-SULFURATION ENZYME FAMILY MEMBER"/>
    <property type="match status" value="1"/>
</dbReference>
<dbReference type="Gene3D" id="3.90.1150.10">
    <property type="entry name" value="Aspartate Aminotransferase, domain 1"/>
    <property type="match status" value="1"/>
</dbReference>
<dbReference type="GO" id="GO:0030170">
    <property type="term" value="F:pyridoxal phosphate binding"/>
    <property type="evidence" value="ECO:0007669"/>
    <property type="project" value="InterPro"/>
</dbReference>
<evidence type="ECO:0000313" key="4">
    <source>
        <dbReference type="EMBL" id="CAD9757263.1"/>
    </source>
</evidence>
<organism evidence="4">
    <name type="scientific">Lotharella oceanica</name>
    <dbReference type="NCBI Taxonomy" id="641309"/>
    <lineage>
        <taxon>Eukaryota</taxon>
        <taxon>Sar</taxon>
        <taxon>Rhizaria</taxon>
        <taxon>Cercozoa</taxon>
        <taxon>Chlorarachniophyceae</taxon>
        <taxon>Lotharella</taxon>
    </lineage>
</organism>